<dbReference type="AlphaFoldDB" id="E1Z8G9"/>
<dbReference type="PANTHER" id="PTHR43671">
    <property type="entry name" value="SERINE/THREONINE-PROTEIN KINASE NEK"/>
    <property type="match status" value="1"/>
</dbReference>
<keyword evidence="3" id="KW-0808">Transferase</keyword>
<dbReference type="InterPro" id="IPR000719">
    <property type="entry name" value="Prot_kinase_dom"/>
</dbReference>
<dbReference type="GeneID" id="17357505"/>
<dbReference type="GO" id="GO:0004674">
    <property type="term" value="F:protein serine/threonine kinase activity"/>
    <property type="evidence" value="ECO:0007669"/>
    <property type="project" value="UniProtKB-KW"/>
</dbReference>
<dbReference type="GO" id="GO:0005524">
    <property type="term" value="F:ATP binding"/>
    <property type="evidence" value="ECO:0007669"/>
    <property type="project" value="UniProtKB-KW"/>
</dbReference>
<proteinExistence type="predicted"/>
<reference evidence="10 11" key="1">
    <citation type="journal article" date="2010" name="Plant Cell">
        <title>The Chlorella variabilis NC64A genome reveals adaptation to photosymbiosis, coevolution with viruses, and cryptic sex.</title>
        <authorList>
            <person name="Blanc G."/>
            <person name="Duncan G."/>
            <person name="Agarkova I."/>
            <person name="Borodovsky M."/>
            <person name="Gurnon J."/>
            <person name="Kuo A."/>
            <person name="Lindquist E."/>
            <person name="Lucas S."/>
            <person name="Pangilinan J."/>
            <person name="Polle J."/>
            <person name="Salamov A."/>
            <person name="Terry A."/>
            <person name="Yamada T."/>
            <person name="Dunigan D.D."/>
            <person name="Grigoriev I.V."/>
            <person name="Claverie J.M."/>
            <person name="Van Etten J.L."/>
        </authorList>
    </citation>
    <scope>NUCLEOTIDE SEQUENCE [LARGE SCALE GENOMIC DNA]</scope>
    <source>
        <strain evidence="10 11">NC64A</strain>
    </source>
</reference>
<gene>
    <name evidence="10" type="ORF">CHLNCDRAFT_15082</name>
</gene>
<dbReference type="Pfam" id="PF00069">
    <property type="entry name" value="Pkinase"/>
    <property type="match status" value="1"/>
</dbReference>
<dbReference type="SUPFAM" id="SSF56112">
    <property type="entry name" value="Protein kinase-like (PK-like)"/>
    <property type="match status" value="1"/>
</dbReference>
<dbReference type="OrthoDB" id="5337378at2759"/>
<protein>
    <recommendedName>
        <fullName evidence="1">non-specific serine/threonine protein kinase</fullName>
        <ecNumber evidence="1">2.7.11.1</ecNumber>
    </recommendedName>
</protein>
<dbReference type="STRING" id="554065.E1Z8G9"/>
<organism evidence="11">
    <name type="scientific">Chlorella variabilis</name>
    <name type="common">Green alga</name>
    <dbReference type="NCBI Taxonomy" id="554065"/>
    <lineage>
        <taxon>Eukaryota</taxon>
        <taxon>Viridiplantae</taxon>
        <taxon>Chlorophyta</taxon>
        <taxon>core chlorophytes</taxon>
        <taxon>Trebouxiophyceae</taxon>
        <taxon>Chlorellales</taxon>
        <taxon>Chlorellaceae</taxon>
        <taxon>Chlorella clade</taxon>
        <taxon>Chlorella</taxon>
    </lineage>
</organism>
<feature type="non-terminal residue" evidence="10">
    <location>
        <position position="77"/>
    </location>
</feature>
<keyword evidence="5" id="KW-0418">Kinase</keyword>
<evidence type="ECO:0000256" key="2">
    <source>
        <dbReference type="ARBA" id="ARBA00022527"/>
    </source>
</evidence>
<dbReference type="InterPro" id="IPR050660">
    <property type="entry name" value="NEK_Ser/Thr_kinase"/>
</dbReference>
<evidence type="ECO:0000256" key="7">
    <source>
        <dbReference type="ARBA" id="ARBA00047899"/>
    </source>
</evidence>
<sequence>AWQEGGHFYIQMDYCEGGSLAQRAHSCMSDEQLWAAACQSARGLRFLHSHGVLHLDVKPENIYLAAGTWRIGDFGLA</sequence>
<dbReference type="PROSITE" id="PS50011">
    <property type="entry name" value="PROTEIN_KINASE_DOM"/>
    <property type="match status" value="1"/>
</dbReference>
<keyword evidence="6" id="KW-0067">ATP-binding</keyword>
<dbReference type="Proteomes" id="UP000008141">
    <property type="component" value="Unassembled WGS sequence"/>
</dbReference>
<dbReference type="InParanoid" id="E1Z8G9"/>
<dbReference type="OMA" id="NSRYLCK"/>
<evidence type="ECO:0000256" key="5">
    <source>
        <dbReference type="ARBA" id="ARBA00022777"/>
    </source>
</evidence>
<keyword evidence="11" id="KW-1185">Reference proteome</keyword>
<dbReference type="EMBL" id="GL433838">
    <property type="protein sequence ID" value="EFN58091.1"/>
    <property type="molecule type" value="Genomic_DNA"/>
</dbReference>
<accession>E1Z8G9</accession>
<evidence type="ECO:0000256" key="3">
    <source>
        <dbReference type="ARBA" id="ARBA00022679"/>
    </source>
</evidence>
<dbReference type="KEGG" id="cvr:CHLNCDRAFT_15082"/>
<evidence type="ECO:0000256" key="8">
    <source>
        <dbReference type="ARBA" id="ARBA00048679"/>
    </source>
</evidence>
<dbReference type="eggNOG" id="KOG0601">
    <property type="taxonomic scope" value="Eukaryota"/>
</dbReference>
<dbReference type="RefSeq" id="XP_005850193.1">
    <property type="nucleotide sequence ID" value="XM_005850131.1"/>
</dbReference>
<dbReference type="PROSITE" id="PS00108">
    <property type="entry name" value="PROTEIN_KINASE_ST"/>
    <property type="match status" value="1"/>
</dbReference>
<evidence type="ECO:0000256" key="1">
    <source>
        <dbReference type="ARBA" id="ARBA00012513"/>
    </source>
</evidence>
<dbReference type="PANTHER" id="PTHR43671:SF98">
    <property type="entry name" value="SERINE_THREONINE-PROTEIN KINASE NEK11"/>
    <property type="match status" value="1"/>
</dbReference>
<feature type="domain" description="Protein kinase" evidence="9">
    <location>
        <begin position="1"/>
        <end position="77"/>
    </location>
</feature>
<dbReference type="InterPro" id="IPR011009">
    <property type="entry name" value="Kinase-like_dom_sf"/>
</dbReference>
<keyword evidence="4" id="KW-0547">Nucleotide-binding</keyword>
<keyword evidence="2" id="KW-0723">Serine/threonine-protein kinase</keyword>
<dbReference type="Gene3D" id="1.10.510.10">
    <property type="entry name" value="Transferase(Phosphotransferase) domain 1"/>
    <property type="match status" value="1"/>
</dbReference>
<name>E1Z8G9_CHLVA</name>
<evidence type="ECO:0000259" key="9">
    <source>
        <dbReference type="PROSITE" id="PS50011"/>
    </source>
</evidence>
<evidence type="ECO:0000313" key="10">
    <source>
        <dbReference type="EMBL" id="EFN58091.1"/>
    </source>
</evidence>
<evidence type="ECO:0000313" key="11">
    <source>
        <dbReference type="Proteomes" id="UP000008141"/>
    </source>
</evidence>
<comment type="catalytic activity">
    <reaction evidence="8">
        <text>L-seryl-[protein] + ATP = O-phospho-L-seryl-[protein] + ADP + H(+)</text>
        <dbReference type="Rhea" id="RHEA:17989"/>
        <dbReference type="Rhea" id="RHEA-COMP:9863"/>
        <dbReference type="Rhea" id="RHEA-COMP:11604"/>
        <dbReference type="ChEBI" id="CHEBI:15378"/>
        <dbReference type="ChEBI" id="CHEBI:29999"/>
        <dbReference type="ChEBI" id="CHEBI:30616"/>
        <dbReference type="ChEBI" id="CHEBI:83421"/>
        <dbReference type="ChEBI" id="CHEBI:456216"/>
        <dbReference type="EC" id="2.7.11.1"/>
    </reaction>
</comment>
<feature type="non-terminal residue" evidence="10">
    <location>
        <position position="1"/>
    </location>
</feature>
<comment type="catalytic activity">
    <reaction evidence="7">
        <text>L-threonyl-[protein] + ATP = O-phospho-L-threonyl-[protein] + ADP + H(+)</text>
        <dbReference type="Rhea" id="RHEA:46608"/>
        <dbReference type="Rhea" id="RHEA-COMP:11060"/>
        <dbReference type="Rhea" id="RHEA-COMP:11605"/>
        <dbReference type="ChEBI" id="CHEBI:15378"/>
        <dbReference type="ChEBI" id="CHEBI:30013"/>
        <dbReference type="ChEBI" id="CHEBI:30616"/>
        <dbReference type="ChEBI" id="CHEBI:61977"/>
        <dbReference type="ChEBI" id="CHEBI:456216"/>
        <dbReference type="EC" id="2.7.11.1"/>
    </reaction>
</comment>
<evidence type="ECO:0000256" key="4">
    <source>
        <dbReference type="ARBA" id="ARBA00022741"/>
    </source>
</evidence>
<evidence type="ECO:0000256" key="6">
    <source>
        <dbReference type="ARBA" id="ARBA00022840"/>
    </source>
</evidence>
<dbReference type="InterPro" id="IPR008271">
    <property type="entry name" value="Ser/Thr_kinase_AS"/>
</dbReference>
<dbReference type="EC" id="2.7.11.1" evidence="1"/>